<dbReference type="Pfam" id="PF03793">
    <property type="entry name" value="PASTA"/>
    <property type="match status" value="1"/>
</dbReference>
<dbReference type="GO" id="GO:0071555">
    <property type="term" value="P:cell wall organization"/>
    <property type="evidence" value="ECO:0007669"/>
    <property type="project" value="TreeGrafter"/>
</dbReference>
<comment type="subcellular location">
    <subcellularLocation>
        <location evidence="1">Membrane</location>
    </subcellularLocation>
</comment>
<dbReference type="PANTHER" id="PTHR30627">
    <property type="entry name" value="PEPTIDOGLYCAN D,D-TRANSPEPTIDASE"/>
    <property type="match status" value="1"/>
</dbReference>
<feature type="transmembrane region" description="Helical" evidence="4">
    <location>
        <begin position="12"/>
        <end position="30"/>
    </location>
</feature>
<keyword evidence="2" id="KW-0645">Protease</keyword>
<name>X5DXW3_9BACT</name>
<dbReference type="Gene3D" id="3.40.710.10">
    <property type="entry name" value="DD-peptidase/beta-lactamase superfamily"/>
    <property type="match status" value="1"/>
</dbReference>
<evidence type="ECO:0000256" key="2">
    <source>
        <dbReference type="ARBA" id="ARBA00022645"/>
    </source>
</evidence>
<dbReference type="SUPFAM" id="SSF54184">
    <property type="entry name" value="Penicillin-binding protein 2x (pbp-2x), c-terminal domain"/>
    <property type="match status" value="1"/>
</dbReference>
<keyword evidence="7" id="KW-0132">Cell division</keyword>
<dbReference type="STRING" id="1168034.FH5T_11885"/>
<keyword evidence="4" id="KW-1133">Transmembrane helix</keyword>
<dbReference type="EMBL" id="CP007451">
    <property type="protein sequence ID" value="AHW60070.1"/>
    <property type="molecule type" value="Genomic_DNA"/>
</dbReference>
<evidence type="ECO:0000256" key="3">
    <source>
        <dbReference type="ARBA" id="ARBA00023136"/>
    </source>
</evidence>
<dbReference type="GO" id="GO:0005886">
    <property type="term" value="C:plasma membrane"/>
    <property type="evidence" value="ECO:0007669"/>
    <property type="project" value="TreeGrafter"/>
</dbReference>
<evidence type="ECO:0000259" key="5">
    <source>
        <dbReference type="PROSITE" id="PS51178"/>
    </source>
</evidence>
<dbReference type="InterPro" id="IPR005543">
    <property type="entry name" value="PASTA_dom"/>
</dbReference>
<dbReference type="AlphaFoldDB" id="X5DXW3"/>
<dbReference type="InterPro" id="IPR001460">
    <property type="entry name" value="PCN-bd_Tpept"/>
</dbReference>
<sequence length="699" mass="77517">MGIRKTILSRIAIVYFVLTLFGAVVVFKLISVQQIKNERWQQIEKNLTNNTVIIPPVRGTICADDGSVLATSVPGYKIRIDLAAEGVKKVFDNEVDSLAWYLSGFYKDASKNEYARRLRSAYKNRNRGYLLTPEKIDYNQLQEFKNFPILRRGRFGGGLIIEQENKRLNPLGMLAQRTIGSLNKENALTPVPVGYNGLERSYEMYLRGENGVSYKQNLSGRWVTRTEIEPQNGMDIITTINVKMQDIAESALYKQALKSNPEWATAVLMEVKTGEIKAIANLGKTEDGFYEKDNYALGHRGCYEPGSTFKLVSLMVALEDGVVDTSDVFDTGNGYWAQENITDDHACGRVNVKQILEQSSNIGTAKVILSKYTNNPKDYVDRIYGFGIQKPLGLELAGEGQPYIKYPGNADWWGTTTLGRMSYGYDLRLTPLQILNFYNAVANDGAMVKPRLVKEIRNSGALVKTFKPELLNPMIVSKETIGKAQAMLEGVCQNGTGRGVQGEHFKVAGKTGTARVARSDGKGYEYGAYYASFVGYFPADNPMYSLIVTFKKPRNSIYGAAVAGPVFKEISEKVYASQIMNATPEDDNHEGEDIPQIKSGQRDDILRLAEELELKNVRGLPDSRMVSLNTQDSTIVLEENVVPVNTVPDVVGMGASNAIFLLENAGLKVRISGIGKVKKQSLKPGSSYRRGQTVYLSLS</sequence>
<dbReference type="InterPro" id="IPR036138">
    <property type="entry name" value="PBP_dimer_sf"/>
</dbReference>
<dbReference type="Gene3D" id="3.30.450.330">
    <property type="match status" value="1"/>
</dbReference>
<protein>
    <submittedName>
        <fullName evidence="7">Cell division protein FtsI (Penicillin-binding protein 3)</fullName>
    </submittedName>
    <submittedName>
        <fullName evidence="6">Peptidoglycan glycosyltransferase</fullName>
    </submittedName>
</protein>
<dbReference type="Pfam" id="PF03717">
    <property type="entry name" value="PBP_dimer"/>
    <property type="match status" value="1"/>
</dbReference>
<evidence type="ECO:0000313" key="9">
    <source>
        <dbReference type="Proteomes" id="UP000181981"/>
    </source>
</evidence>
<proteinExistence type="predicted"/>
<dbReference type="Gene3D" id="3.90.1310.10">
    <property type="entry name" value="Penicillin-binding protein 2a (Domain 2)"/>
    <property type="match status" value="1"/>
</dbReference>
<dbReference type="GO" id="GO:0051301">
    <property type="term" value="P:cell division"/>
    <property type="evidence" value="ECO:0007669"/>
    <property type="project" value="UniProtKB-KW"/>
</dbReference>
<keyword evidence="7" id="KW-0131">Cell cycle</keyword>
<evidence type="ECO:0000256" key="4">
    <source>
        <dbReference type="SAM" id="Phobius"/>
    </source>
</evidence>
<feature type="domain" description="PASTA" evidence="5">
    <location>
        <begin position="641"/>
        <end position="699"/>
    </location>
</feature>
<evidence type="ECO:0000313" key="7">
    <source>
        <dbReference type="EMBL" id="SET63321.1"/>
    </source>
</evidence>
<dbReference type="OrthoDB" id="9804124at2"/>
<evidence type="ECO:0000313" key="6">
    <source>
        <dbReference type="EMBL" id="AHW60070.1"/>
    </source>
</evidence>
<keyword evidence="4" id="KW-0812">Transmembrane</keyword>
<dbReference type="PROSITE" id="PS51178">
    <property type="entry name" value="PASTA"/>
    <property type="match status" value="1"/>
</dbReference>
<dbReference type="KEGG" id="dori:FH5T_11885"/>
<gene>
    <name evidence="6" type="ORF">FH5T_11885</name>
    <name evidence="7" type="ORF">SAMN05444285_11856</name>
</gene>
<dbReference type="GO" id="GO:0008658">
    <property type="term" value="F:penicillin binding"/>
    <property type="evidence" value="ECO:0007669"/>
    <property type="project" value="InterPro"/>
</dbReference>
<dbReference type="InterPro" id="IPR012338">
    <property type="entry name" value="Beta-lactam/transpept-like"/>
</dbReference>
<keyword evidence="2" id="KW-0378">Hydrolase</keyword>
<evidence type="ECO:0000256" key="1">
    <source>
        <dbReference type="ARBA" id="ARBA00004370"/>
    </source>
</evidence>
<dbReference type="PANTHER" id="PTHR30627:SF1">
    <property type="entry name" value="PEPTIDOGLYCAN D,D-TRANSPEPTIDASE FTSI"/>
    <property type="match status" value="1"/>
</dbReference>
<dbReference type="EMBL" id="FOHT01000018">
    <property type="protein sequence ID" value="SET63321.1"/>
    <property type="molecule type" value="Genomic_DNA"/>
</dbReference>
<dbReference type="Pfam" id="PF00905">
    <property type="entry name" value="Transpeptidase"/>
    <property type="match status" value="1"/>
</dbReference>
<keyword evidence="3 4" id="KW-0472">Membrane</keyword>
<dbReference type="eggNOG" id="COG0768">
    <property type="taxonomic scope" value="Bacteria"/>
</dbReference>
<dbReference type="Proteomes" id="UP000023772">
    <property type="component" value="Chromosome"/>
</dbReference>
<dbReference type="SUPFAM" id="SSF56519">
    <property type="entry name" value="Penicillin binding protein dimerisation domain"/>
    <property type="match status" value="1"/>
</dbReference>
<reference evidence="7 9" key="2">
    <citation type="submission" date="2016-10" db="EMBL/GenBank/DDBJ databases">
        <authorList>
            <person name="de Groot N.N."/>
        </authorList>
    </citation>
    <scope>NUCLEOTIDE SEQUENCE [LARGE SCALE GENOMIC DNA]</scope>
    <source>
        <strain evidence="7 9">DSM 25947</strain>
    </source>
</reference>
<organism evidence="7 9">
    <name type="scientific">Draconibacterium orientale</name>
    <dbReference type="NCBI Taxonomy" id="1168034"/>
    <lineage>
        <taxon>Bacteria</taxon>
        <taxon>Pseudomonadati</taxon>
        <taxon>Bacteroidota</taxon>
        <taxon>Bacteroidia</taxon>
        <taxon>Marinilabiliales</taxon>
        <taxon>Prolixibacteraceae</taxon>
        <taxon>Draconibacterium</taxon>
    </lineage>
</organism>
<keyword evidence="2" id="KW-0121">Carboxypeptidase</keyword>
<dbReference type="SMART" id="SM00740">
    <property type="entry name" value="PASTA"/>
    <property type="match status" value="1"/>
</dbReference>
<accession>X5DXW3</accession>
<keyword evidence="8" id="KW-1185">Reference proteome</keyword>
<dbReference type="InterPro" id="IPR050515">
    <property type="entry name" value="Beta-lactam/transpept"/>
</dbReference>
<dbReference type="InterPro" id="IPR005311">
    <property type="entry name" value="PBP_dimer"/>
</dbReference>
<dbReference type="HOGENOM" id="CLU_009289_6_4_10"/>
<reference evidence="6 8" key="1">
    <citation type="submission" date="2014-03" db="EMBL/GenBank/DDBJ databases">
        <title>Complete genome sequence of a deeply braunched marine Bacteroidia bacterium Draconibacterium orientale type strain FH5T.</title>
        <authorList>
            <person name="Li X."/>
            <person name="Wang X."/>
            <person name="Xie Z."/>
            <person name="Du Z."/>
            <person name="Chen G."/>
        </authorList>
    </citation>
    <scope>NUCLEOTIDE SEQUENCE [LARGE SCALE GENOMIC DNA]</scope>
    <source>
        <strain evidence="6 8">FH5</strain>
    </source>
</reference>
<dbReference type="CDD" id="cd06575">
    <property type="entry name" value="PASTA_Pbp2x-like_2"/>
    <property type="match status" value="1"/>
</dbReference>
<evidence type="ECO:0000313" key="8">
    <source>
        <dbReference type="Proteomes" id="UP000023772"/>
    </source>
</evidence>
<dbReference type="SUPFAM" id="SSF56601">
    <property type="entry name" value="beta-lactamase/transpeptidase-like"/>
    <property type="match status" value="1"/>
</dbReference>
<dbReference type="Gene3D" id="3.30.10.20">
    <property type="match status" value="1"/>
</dbReference>
<dbReference type="GO" id="GO:0004180">
    <property type="term" value="F:carboxypeptidase activity"/>
    <property type="evidence" value="ECO:0007669"/>
    <property type="project" value="UniProtKB-KW"/>
</dbReference>
<dbReference type="Proteomes" id="UP000181981">
    <property type="component" value="Unassembled WGS sequence"/>
</dbReference>